<reference evidence="2 3" key="1">
    <citation type="submission" date="2021-03" db="EMBL/GenBank/DDBJ databases">
        <title>Genomic Encyclopedia of Type Strains, Phase IV (KMG-IV): sequencing the most valuable type-strain genomes for metagenomic binning, comparative biology and taxonomic classification.</title>
        <authorList>
            <person name="Goeker M."/>
        </authorList>
    </citation>
    <scope>NUCLEOTIDE SEQUENCE [LARGE SCALE GENOMIC DNA]</scope>
    <source>
        <strain evidence="2 3">DSM 21600</strain>
    </source>
</reference>
<proteinExistence type="predicted"/>
<feature type="domain" description="Transposase DDE" evidence="1">
    <location>
        <begin position="32"/>
        <end position="80"/>
    </location>
</feature>
<accession>A0ABS4DUD2</accession>
<sequence length="86" mass="9967">MPHKFNSAHRHEIARQKHRVTNWATYNESLRRRGDLTVWVSEDVQCLWSASRRKSRGGQPTYSDLAITLCLTLRVVYGCPCVKPRA</sequence>
<name>A0ABS4DUD2_9HYPH</name>
<evidence type="ECO:0000313" key="3">
    <source>
        <dbReference type="Proteomes" id="UP000759443"/>
    </source>
</evidence>
<dbReference type="Pfam" id="PF13737">
    <property type="entry name" value="DDE_Tnp_1_5"/>
    <property type="match status" value="1"/>
</dbReference>
<keyword evidence="3" id="KW-1185">Reference proteome</keyword>
<dbReference type="InterPro" id="IPR025668">
    <property type="entry name" value="Tnp_DDE_dom"/>
</dbReference>
<protein>
    <recommendedName>
        <fullName evidence="1">Transposase DDE domain-containing protein</fullName>
    </recommendedName>
</protein>
<comment type="caution">
    <text evidence="2">The sequence shown here is derived from an EMBL/GenBank/DDBJ whole genome shotgun (WGS) entry which is preliminary data.</text>
</comment>
<dbReference type="Proteomes" id="UP000759443">
    <property type="component" value="Unassembled WGS sequence"/>
</dbReference>
<evidence type="ECO:0000313" key="2">
    <source>
        <dbReference type="EMBL" id="MBP1849314.1"/>
    </source>
</evidence>
<organism evidence="2 3">
    <name type="scientific">Rhizobium halophytocola</name>
    <dbReference type="NCBI Taxonomy" id="735519"/>
    <lineage>
        <taxon>Bacteria</taxon>
        <taxon>Pseudomonadati</taxon>
        <taxon>Pseudomonadota</taxon>
        <taxon>Alphaproteobacteria</taxon>
        <taxon>Hyphomicrobiales</taxon>
        <taxon>Rhizobiaceae</taxon>
        <taxon>Rhizobium/Agrobacterium group</taxon>
        <taxon>Rhizobium</taxon>
    </lineage>
</organism>
<evidence type="ECO:0000259" key="1">
    <source>
        <dbReference type="Pfam" id="PF13737"/>
    </source>
</evidence>
<dbReference type="EMBL" id="JAGGJU010000002">
    <property type="protein sequence ID" value="MBP1849314.1"/>
    <property type="molecule type" value="Genomic_DNA"/>
</dbReference>
<gene>
    <name evidence="2" type="ORF">J2Z17_000735</name>
</gene>